<dbReference type="InterPro" id="IPR035992">
    <property type="entry name" value="Ricin_B-like_lectins"/>
</dbReference>
<keyword evidence="4" id="KW-1185">Reference proteome</keyword>
<keyword evidence="1" id="KW-0472">Membrane</keyword>
<proteinExistence type="predicted"/>
<feature type="transmembrane region" description="Helical" evidence="1">
    <location>
        <begin position="35"/>
        <end position="57"/>
    </location>
</feature>
<dbReference type="EMBL" id="CAUJNA010003713">
    <property type="protein sequence ID" value="CAJ1408273.1"/>
    <property type="molecule type" value="Genomic_DNA"/>
</dbReference>
<evidence type="ECO:0000256" key="1">
    <source>
        <dbReference type="SAM" id="Phobius"/>
    </source>
</evidence>
<sequence length="844" mass="93305">MIFLAFAPTVLINIFSVLFHFKSQVWVQLQLQTWYWFFLVFFVILVTVIGQGFTQFVSKLADDPLSFPLLLADKMPASTHYYLNFLGLQWVTHAMNLTRYIQCMKFVGLSKIWNDDDARALAEPEDQDYYGMGSRTARFTTNMMVAIIFGTISPLMSFLAWVNFFLCRVFYGYLMIWAESKKQDSGGYFFVAQLHHVFVGLLTYALLMTGMMLRRAPDYVPAGMSILGLVYAVVAYNSFRNDFEWEVLPWEEISQDADGKDFVPEDSGEKCAQMGLRAWNKSQAILECQSFATILALIWLASVLSAESSALAVVSIDPPCQVKDSKNPEETAKAGGIAVTISLLQFESRFQVMKEQVAKHVSSCLGTEGKANFFVQVKSLGGEKKTDDMLAKVNSLLKGTALVDSIKADLQKRGKPDHTLGVTYTSKVEKKIAPKPHLAFDMIIQVSKSADMGGNGNEEELSPEVHAALKKAFLSLADVPDKEKFDMAFKKIRNSAMPNAEVPEGDELVRVAGNITLPRGKEGSKEILAAKLKSGTVAKQINKHMQKEVLKSENNPDARIVGGKKDYKVYSVDFSGMSKMPHGLPSVDTNLVPTTTTSHGLHASKEEILKTWLSMTTTSTTLARIEGPALIRTAAGLCLMATPGRQLGLRPQIASCDRADGHQGWFYSRVAKTVQSVFGLCLAADLNGPAQSPGWQLDTSAQVLQSWVAQRGEGPVNQWACNGHWQQQFSYEPATGQFQILGSSMPGLCLEAKQADMMVALCNPSSFAQQFWLEKVPASSFMPSHINKAQEAPIFMKPYFDGEVAMKSADNTYDSFTLSPFARKRAAFYLTQGCSPVPTYSCGT</sequence>
<dbReference type="Gene3D" id="2.80.10.50">
    <property type="match status" value="1"/>
</dbReference>
<feature type="domain" description="CSC1/OSCA1-like 7TM region" evidence="2">
    <location>
        <begin position="3"/>
        <end position="212"/>
    </location>
</feature>
<dbReference type="GO" id="GO:0005227">
    <property type="term" value="F:calcium-activated cation channel activity"/>
    <property type="evidence" value="ECO:0007669"/>
    <property type="project" value="InterPro"/>
</dbReference>
<dbReference type="AlphaFoldDB" id="A0AA36JL67"/>
<dbReference type="GO" id="GO:0005886">
    <property type="term" value="C:plasma membrane"/>
    <property type="evidence" value="ECO:0007669"/>
    <property type="project" value="TreeGrafter"/>
</dbReference>
<feature type="transmembrane region" description="Helical" evidence="1">
    <location>
        <begin position="186"/>
        <end position="207"/>
    </location>
</feature>
<accession>A0AA36JL67</accession>
<dbReference type="PANTHER" id="PTHR13018">
    <property type="entry name" value="PROBABLE MEMBRANE PROTEIN DUF221-RELATED"/>
    <property type="match status" value="1"/>
</dbReference>
<comment type="caution">
    <text evidence="3">The sequence shown here is derived from an EMBL/GenBank/DDBJ whole genome shotgun (WGS) entry which is preliminary data.</text>
</comment>
<protein>
    <recommendedName>
        <fullName evidence="2">CSC1/OSCA1-like 7TM region domain-containing protein</fullName>
    </recommendedName>
</protein>
<keyword evidence="1" id="KW-0812">Transmembrane</keyword>
<feature type="transmembrane region" description="Helical" evidence="1">
    <location>
        <begin position="144"/>
        <end position="166"/>
    </location>
</feature>
<dbReference type="PANTHER" id="PTHR13018:SF5">
    <property type="entry name" value="RE44586P"/>
    <property type="match status" value="1"/>
</dbReference>
<dbReference type="SUPFAM" id="SSF50370">
    <property type="entry name" value="Ricin B-like lectins"/>
    <property type="match status" value="1"/>
</dbReference>
<evidence type="ECO:0000313" key="3">
    <source>
        <dbReference type="EMBL" id="CAJ1408273.1"/>
    </source>
</evidence>
<gene>
    <name evidence="3" type="ORF">EVOR1521_LOCUS29754</name>
</gene>
<dbReference type="InterPro" id="IPR003864">
    <property type="entry name" value="CSC1/OSCA1-like_7TM"/>
</dbReference>
<organism evidence="3 4">
    <name type="scientific">Effrenium voratum</name>
    <dbReference type="NCBI Taxonomy" id="2562239"/>
    <lineage>
        <taxon>Eukaryota</taxon>
        <taxon>Sar</taxon>
        <taxon>Alveolata</taxon>
        <taxon>Dinophyceae</taxon>
        <taxon>Suessiales</taxon>
        <taxon>Symbiodiniaceae</taxon>
        <taxon>Effrenium</taxon>
    </lineage>
</organism>
<evidence type="ECO:0000313" key="4">
    <source>
        <dbReference type="Proteomes" id="UP001178507"/>
    </source>
</evidence>
<evidence type="ECO:0000259" key="2">
    <source>
        <dbReference type="Pfam" id="PF02714"/>
    </source>
</evidence>
<reference evidence="3" key="1">
    <citation type="submission" date="2023-08" db="EMBL/GenBank/DDBJ databases">
        <authorList>
            <person name="Chen Y."/>
            <person name="Shah S."/>
            <person name="Dougan E. K."/>
            <person name="Thang M."/>
            <person name="Chan C."/>
        </authorList>
    </citation>
    <scope>NUCLEOTIDE SEQUENCE</scope>
</reference>
<dbReference type="Proteomes" id="UP001178507">
    <property type="component" value="Unassembled WGS sequence"/>
</dbReference>
<feature type="non-terminal residue" evidence="3">
    <location>
        <position position="844"/>
    </location>
</feature>
<dbReference type="PROSITE" id="PS50231">
    <property type="entry name" value="RICIN_B_LECTIN"/>
    <property type="match status" value="1"/>
</dbReference>
<name>A0AA36JL67_9DINO</name>
<dbReference type="Pfam" id="PF02714">
    <property type="entry name" value="RSN1_7TM"/>
    <property type="match status" value="1"/>
</dbReference>
<keyword evidence="1" id="KW-1133">Transmembrane helix</keyword>
<dbReference type="InterPro" id="IPR045122">
    <property type="entry name" value="Csc1-like"/>
</dbReference>